<comment type="caution">
    <text evidence="2">The sequence shown here is derived from an EMBL/GenBank/DDBJ whole genome shotgun (WGS) entry which is preliminary data.</text>
</comment>
<feature type="region of interest" description="Disordered" evidence="1">
    <location>
        <begin position="93"/>
        <end position="128"/>
    </location>
</feature>
<dbReference type="AlphaFoldDB" id="A0A8H3XGX6"/>
<dbReference type="EMBL" id="WTPW01001087">
    <property type="protein sequence ID" value="KAF0457889.1"/>
    <property type="molecule type" value="Genomic_DNA"/>
</dbReference>
<sequence length="152" mass="17313">MLRDMLVVLITKCKGNEQIARQLQTVGILHSGNRFQLLTMDVPKGYVCRVQRLDFYEVAGHINDPPLAFVIKDVLRAKAIIMRTLDLVQQGKTPNLDSLDDSDDDNKGERSNQRTIPPPMALPSTFRTPITARTKDVINEGKRRKSFRIKLR</sequence>
<gene>
    <name evidence="2" type="ORF">F8M41_001068</name>
</gene>
<dbReference type="Proteomes" id="UP000439903">
    <property type="component" value="Unassembled WGS sequence"/>
</dbReference>
<evidence type="ECO:0000313" key="3">
    <source>
        <dbReference type="Proteomes" id="UP000439903"/>
    </source>
</evidence>
<evidence type="ECO:0000256" key="1">
    <source>
        <dbReference type="SAM" id="MobiDB-lite"/>
    </source>
</evidence>
<evidence type="ECO:0000313" key="2">
    <source>
        <dbReference type="EMBL" id="KAF0457889.1"/>
    </source>
</evidence>
<dbReference type="OrthoDB" id="2401673at2759"/>
<organism evidence="2 3">
    <name type="scientific">Gigaspora margarita</name>
    <dbReference type="NCBI Taxonomy" id="4874"/>
    <lineage>
        <taxon>Eukaryota</taxon>
        <taxon>Fungi</taxon>
        <taxon>Fungi incertae sedis</taxon>
        <taxon>Mucoromycota</taxon>
        <taxon>Glomeromycotina</taxon>
        <taxon>Glomeromycetes</taxon>
        <taxon>Diversisporales</taxon>
        <taxon>Gigasporaceae</taxon>
        <taxon>Gigaspora</taxon>
    </lineage>
</organism>
<protein>
    <submittedName>
        <fullName evidence="2">C2h2-type zinc finger transcription factor</fullName>
    </submittedName>
</protein>
<keyword evidence="3" id="KW-1185">Reference proteome</keyword>
<accession>A0A8H3XGX6</accession>
<proteinExistence type="predicted"/>
<reference evidence="2 3" key="1">
    <citation type="journal article" date="2019" name="Environ. Microbiol.">
        <title>At the nexus of three kingdoms: the genome of the mycorrhizal fungus Gigaspora margarita provides insights into plant, endobacterial and fungal interactions.</title>
        <authorList>
            <person name="Venice F."/>
            <person name="Ghignone S."/>
            <person name="Salvioli di Fossalunga A."/>
            <person name="Amselem J."/>
            <person name="Novero M."/>
            <person name="Xianan X."/>
            <person name="Sedzielewska Toro K."/>
            <person name="Morin E."/>
            <person name="Lipzen A."/>
            <person name="Grigoriev I.V."/>
            <person name="Henrissat B."/>
            <person name="Martin F.M."/>
            <person name="Bonfante P."/>
        </authorList>
    </citation>
    <scope>NUCLEOTIDE SEQUENCE [LARGE SCALE GENOMIC DNA]</scope>
    <source>
        <strain evidence="2 3">BEG34</strain>
    </source>
</reference>
<name>A0A8H3XGX6_GIGMA</name>